<evidence type="ECO:0000313" key="2">
    <source>
        <dbReference type="Proteomes" id="UP000016662"/>
    </source>
</evidence>
<comment type="caution">
    <text evidence="1">The sequence shown here is derived from an EMBL/GenBank/DDBJ whole genome shotgun (WGS) entry which is preliminary data.</text>
</comment>
<dbReference type="RefSeq" id="WP_021681524.1">
    <property type="nucleotide sequence ID" value="NZ_KI260355.1"/>
</dbReference>
<dbReference type="HOGENOM" id="CLU_917947_0_0_9"/>
<organism evidence="1 2">
    <name type="scientific">Ruminococcus callidus ATCC 27760</name>
    <dbReference type="NCBI Taxonomy" id="411473"/>
    <lineage>
        <taxon>Bacteria</taxon>
        <taxon>Bacillati</taxon>
        <taxon>Bacillota</taxon>
        <taxon>Clostridia</taxon>
        <taxon>Eubacteriales</taxon>
        <taxon>Oscillospiraceae</taxon>
        <taxon>Ruminococcus</taxon>
    </lineage>
</organism>
<gene>
    <name evidence="1" type="ORF">RUMCAL_00188</name>
</gene>
<dbReference type="EMBL" id="AWVF01000026">
    <property type="protein sequence ID" value="ERJ97405.1"/>
    <property type="molecule type" value="Genomic_DNA"/>
</dbReference>
<accession>U2KZ59</accession>
<dbReference type="Proteomes" id="UP000016662">
    <property type="component" value="Unassembled WGS sequence"/>
</dbReference>
<evidence type="ECO:0000313" key="1">
    <source>
        <dbReference type="EMBL" id="ERJ97405.1"/>
    </source>
</evidence>
<sequence length="303" mass="34620">MNVSVYSREAIEFIIAAGNFPKNTAVISFYDPAIKRIDEDYSHVDYSGVCNTVFYSELDDLDLDVLRRKGYTYDTYFPEAPDIAAFIYRAYDIGMNIICQCEYGQSRSAGCAAAILEYFYQNGISVFANYNYYPNQVVFHKIYDALVKINPAYCNKYHSSKLSTGIEALLLKQSLEKNDCYHSLEEAYFRLCHGIAKVNVSLHIDNAKVCHGKSMGEHNVGVKTIFKYYDKEIPLIIYMPKIIKYIKSDNQEYYLGTIGASIARFRRPHASVSFDILGIMEQDEFKKPVIDRAIITNIKVAPK</sequence>
<keyword evidence="2" id="KW-1185">Reference proteome</keyword>
<reference evidence="1 2" key="1">
    <citation type="submission" date="2013-07" db="EMBL/GenBank/DDBJ databases">
        <authorList>
            <person name="Weinstock G."/>
            <person name="Sodergren E."/>
            <person name="Wylie T."/>
            <person name="Fulton L."/>
            <person name="Fulton R."/>
            <person name="Fronick C."/>
            <person name="O'Laughlin M."/>
            <person name="Godfrey J."/>
            <person name="Miner T."/>
            <person name="Herter B."/>
            <person name="Appelbaum E."/>
            <person name="Cordes M."/>
            <person name="Lek S."/>
            <person name="Wollam A."/>
            <person name="Pepin K.H."/>
            <person name="Palsikar V.B."/>
            <person name="Mitreva M."/>
            <person name="Wilson R.K."/>
        </authorList>
    </citation>
    <scope>NUCLEOTIDE SEQUENCE [LARGE SCALE GENOMIC DNA]</scope>
    <source>
        <strain evidence="1 2">ATCC 27760</strain>
    </source>
</reference>
<dbReference type="PATRIC" id="fig|411473.3.peg.167"/>
<dbReference type="AlphaFoldDB" id="U2KZ59"/>
<dbReference type="eggNOG" id="ENOG5031BBB">
    <property type="taxonomic scope" value="Bacteria"/>
</dbReference>
<name>U2KZ59_9FIRM</name>
<protein>
    <submittedName>
        <fullName evidence="1">Uncharacterized protein</fullName>
    </submittedName>
</protein>
<proteinExistence type="predicted"/>